<accession>A0A139H6C1</accession>
<comment type="caution">
    <text evidence="2">The sequence shown here is derived from an EMBL/GenBank/DDBJ whole genome shotgun (WGS) entry which is preliminary data.</text>
</comment>
<evidence type="ECO:0000256" key="1">
    <source>
        <dbReference type="SAM" id="MobiDB-lite"/>
    </source>
</evidence>
<dbReference type="AlphaFoldDB" id="A0A139H6C1"/>
<name>A0A139H6C1_9PEZI</name>
<dbReference type="OrthoDB" id="3649288at2759"/>
<sequence length="471" mass="51942">MATDPLAMHALLEQLDQDLEAGKSYPDQAAQDYFFQRLITDTQLQNRSKSGQGALHTSKSLLEVLRYTLRGNKKAQYGPGGKDKKESQDALNHLFTIGSDMLKETYLAKIRAARPARSGVKTSNAINARAHQSTRVNGTEHDPMSRAMETTTTSAEHQILIPNSAPATQTYEPAPPQSKPQTINDSGRTSNKRKRHDSEDDKNGTRIKTEHKSSNTIILRIKDKRLLEAIESPGLSTRTEHPRSPPPRFPYGLPTPSLSPPPPLIPRAPIISRLAPLGCVSQAEVLEDIRSITTAITSFLGTPQVYSASSPDLATLLGNGTYVPSSSHLSCSPVCHDAAWEWLIENILSPDLPSASPFLGISMDASVQRAIEMTERSRVLDADGIVRELALAQLRDPEFVVEHGSGPEAAWTKICQMAWRLKGKMSVSRDKLVIVRDLEKRCTGVAMKQEMRYGTEDDELERALCLWRPAV</sequence>
<reference evidence="2 3" key="1">
    <citation type="submission" date="2015-07" db="EMBL/GenBank/DDBJ databases">
        <title>Comparative genomics of the Sigatoka disease complex on banana suggests a link between parallel evolutionary changes in Pseudocercospora fijiensis and Pseudocercospora eumusae and increased virulence on the banana host.</title>
        <authorList>
            <person name="Chang T.-C."/>
            <person name="Salvucci A."/>
            <person name="Crous P.W."/>
            <person name="Stergiopoulos I."/>
        </authorList>
    </citation>
    <scope>NUCLEOTIDE SEQUENCE [LARGE SCALE GENOMIC DNA]</scope>
    <source>
        <strain evidence="2 3">CBS 114824</strain>
    </source>
</reference>
<feature type="compositionally biased region" description="Polar residues" evidence="1">
    <location>
        <begin position="179"/>
        <end position="189"/>
    </location>
</feature>
<dbReference type="Proteomes" id="UP000070133">
    <property type="component" value="Unassembled WGS sequence"/>
</dbReference>
<feature type="region of interest" description="Disordered" evidence="1">
    <location>
        <begin position="115"/>
        <end position="214"/>
    </location>
</feature>
<dbReference type="EMBL" id="LFZN01000127">
    <property type="protein sequence ID" value="KXS97962.1"/>
    <property type="molecule type" value="Genomic_DNA"/>
</dbReference>
<proteinExistence type="predicted"/>
<feature type="compositionally biased region" description="Basic and acidic residues" evidence="1">
    <location>
        <begin position="196"/>
        <end position="213"/>
    </location>
</feature>
<keyword evidence="3" id="KW-1185">Reference proteome</keyword>
<protein>
    <submittedName>
        <fullName evidence="2">Uncharacterized protein</fullName>
    </submittedName>
</protein>
<organism evidence="2 3">
    <name type="scientific">Pseudocercospora eumusae</name>
    <dbReference type="NCBI Taxonomy" id="321146"/>
    <lineage>
        <taxon>Eukaryota</taxon>
        <taxon>Fungi</taxon>
        <taxon>Dikarya</taxon>
        <taxon>Ascomycota</taxon>
        <taxon>Pezizomycotina</taxon>
        <taxon>Dothideomycetes</taxon>
        <taxon>Dothideomycetidae</taxon>
        <taxon>Mycosphaerellales</taxon>
        <taxon>Mycosphaerellaceae</taxon>
        <taxon>Pseudocercospora</taxon>
    </lineage>
</organism>
<gene>
    <name evidence="2" type="ORF">AC578_3110</name>
</gene>
<feature type="compositionally biased region" description="Polar residues" evidence="1">
    <location>
        <begin position="120"/>
        <end position="137"/>
    </location>
</feature>
<evidence type="ECO:0000313" key="2">
    <source>
        <dbReference type="EMBL" id="KXS97962.1"/>
    </source>
</evidence>
<evidence type="ECO:0000313" key="3">
    <source>
        <dbReference type="Proteomes" id="UP000070133"/>
    </source>
</evidence>